<comment type="caution">
    <text evidence="2">The sequence shown here is derived from an EMBL/GenBank/DDBJ whole genome shotgun (WGS) entry which is preliminary data.</text>
</comment>
<dbReference type="AlphaFoldDB" id="A0AAW2EU89"/>
<dbReference type="EMBL" id="JADYXP020000019">
    <property type="protein sequence ID" value="KAL0105427.1"/>
    <property type="molecule type" value="Genomic_DNA"/>
</dbReference>
<evidence type="ECO:0000313" key="3">
    <source>
        <dbReference type="Proteomes" id="UP001430953"/>
    </source>
</evidence>
<feature type="region of interest" description="Disordered" evidence="1">
    <location>
        <begin position="22"/>
        <end position="60"/>
    </location>
</feature>
<gene>
    <name evidence="2" type="ORF">PUN28_016821</name>
</gene>
<feature type="compositionally biased region" description="Polar residues" evidence="1">
    <location>
        <begin position="36"/>
        <end position="46"/>
    </location>
</feature>
<name>A0AAW2EU89_9HYME</name>
<evidence type="ECO:0000313" key="2">
    <source>
        <dbReference type="EMBL" id="KAL0105427.1"/>
    </source>
</evidence>
<reference evidence="2 3" key="1">
    <citation type="submission" date="2023-03" db="EMBL/GenBank/DDBJ databases">
        <title>High recombination rates correlate with genetic variation in Cardiocondyla obscurior ants.</title>
        <authorList>
            <person name="Errbii M."/>
        </authorList>
    </citation>
    <scope>NUCLEOTIDE SEQUENCE [LARGE SCALE GENOMIC DNA]</scope>
    <source>
        <strain evidence="2">Alpha-2009</strain>
        <tissue evidence="2">Whole body</tissue>
    </source>
</reference>
<keyword evidence="3" id="KW-1185">Reference proteome</keyword>
<dbReference type="Proteomes" id="UP001430953">
    <property type="component" value="Unassembled WGS sequence"/>
</dbReference>
<accession>A0AAW2EU89</accession>
<sequence length="100" mass="11363">MFIILSIHVKLGQRGRKAAGICESTRPSSARKYDGRSQSAANTQLPPRSRRRCAGKERSKVTRGQRAQRLLCPFAINESLRKANRIMISYLTLYQTFLHS</sequence>
<protein>
    <submittedName>
        <fullName evidence="2">Uncharacterized protein</fullName>
    </submittedName>
</protein>
<proteinExistence type="predicted"/>
<organism evidence="2 3">
    <name type="scientific">Cardiocondyla obscurior</name>
    <dbReference type="NCBI Taxonomy" id="286306"/>
    <lineage>
        <taxon>Eukaryota</taxon>
        <taxon>Metazoa</taxon>
        <taxon>Ecdysozoa</taxon>
        <taxon>Arthropoda</taxon>
        <taxon>Hexapoda</taxon>
        <taxon>Insecta</taxon>
        <taxon>Pterygota</taxon>
        <taxon>Neoptera</taxon>
        <taxon>Endopterygota</taxon>
        <taxon>Hymenoptera</taxon>
        <taxon>Apocrita</taxon>
        <taxon>Aculeata</taxon>
        <taxon>Formicoidea</taxon>
        <taxon>Formicidae</taxon>
        <taxon>Myrmicinae</taxon>
        <taxon>Cardiocondyla</taxon>
    </lineage>
</organism>
<evidence type="ECO:0000256" key="1">
    <source>
        <dbReference type="SAM" id="MobiDB-lite"/>
    </source>
</evidence>